<sequence length="53" mass="5986">MRAQLYLCFPNFAPTIYMSEVHNTNKRYEFPDCGVGICGIILVAYQGGKNLVE</sequence>
<protein>
    <submittedName>
        <fullName evidence="1">Uncharacterized protein</fullName>
    </submittedName>
</protein>
<proteinExistence type="predicted"/>
<reference evidence="1" key="2">
    <citation type="submission" date="2023-04" db="EMBL/GenBank/DDBJ databases">
        <authorList>
            <person name="Bruccoleri R.E."/>
            <person name="Oakeley E.J."/>
            <person name="Faust A.-M."/>
            <person name="Dessus-Babus S."/>
            <person name="Altorfer M."/>
            <person name="Burckhardt D."/>
            <person name="Oertli M."/>
            <person name="Naumann U."/>
            <person name="Petersen F."/>
            <person name="Wong J."/>
        </authorList>
    </citation>
    <scope>NUCLEOTIDE SEQUENCE</scope>
    <source>
        <strain evidence="1">GSM-AAB239-AS_SAM_17_03QT</strain>
        <tissue evidence="1">Leaf</tissue>
    </source>
</reference>
<dbReference type="EMBL" id="JANAVB010001808">
    <property type="protein sequence ID" value="KAJ6852165.1"/>
    <property type="molecule type" value="Genomic_DNA"/>
</dbReference>
<dbReference type="Proteomes" id="UP001140949">
    <property type="component" value="Unassembled WGS sequence"/>
</dbReference>
<organism evidence="1 2">
    <name type="scientific">Iris pallida</name>
    <name type="common">Sweet iris</name>
    <dbReference type="NCBI Taxonomy" id="29817"/>
    <lineage>
        <taxon>Eukaryota</taxon>
        <taxon>Viridiplantae</taxon>
        <taxon>Streptophyta</taxon>
        <taxon>Embryophyta</taxon>
        <taxon>Tracheophyta</taxon>
        <taxon>Spermatophyta</taxon>
        <taxon>Magnoliopsida</taxon>
        <taxon>Liliopsida</taxon>
        <taxon>Asparagales</taxon>
        <taxon>Iridaceae</taxon>
        <taxon>Iridoideae</taxon>
        <taxon>Irideae</taxon>
        <taxon>Iris</taxon>
    </lineage>
</organism>
<dbReference type="AlphaFoldDB" id="A0AAX6IIF0"/>
<gene>
    <name evidence="1" type="ORF">M6B38_256865</name>
</gene>
<name>A0AAX6IIF0_IRIPA</name>
<keyword evidence="2" id="KW-1185">Reference proteome</keyword>
<comment type="caution">
    <text evidence="1">The sequence shown here is derived from an EMBL/GenBank/DDBJ whole genome shotgun (WGS) entry which is preliminary data.</text>
</comment>
<accession>A0AAX6IIF0</accession>
<evidence type="ECO:0000313" key="2">
    <source>
        <dbReference type="Proteomes" id="UP001140949"/>
    </source>
</evidence>
<evidence type="ECO:0000313" key="1">
    <source>
        <dbReference type="EMBL" id="KAJ6852165.1"/>
    </source>
</evidence>
<reference evidence="1" key="1">
    <citation type="journal article" date="2023" name="GigaByte">
        <title>Genome assembly of the bearded iris, Iris pallida Lam.</title>
        <authorList>
            <person name="Bruccoleri R.E."/>
            <person name="Oakeley E.J."/>
            <person name="Faust A.M.E."/>
            <person name="Altorfer M."/>
            <person name="Dessus-Babus S."/>
            <person name="Burckhardt D."/>
            <person name="Oertli M."/>
            <person name="Naumann U."/>
            <person name="Petersen F."/>
            <person name="Wong J."/>
        </authorList>
    </citation>
    <scope>NUCLEOTIDE SEQUENCE</scope>
    <source>
        <strain evidence="1">GSM-AAB239-AS_SAM_17_03QT</strain>
    </source>
</reference>